<evidence type="ECO:0000313" key="12">
    <source>
        <dbReference type="Proteomes" id="UP000199696"/>
    </source>
</evidence>
<evidence type="ECO:0000256" key="2">
    <source>
        <dbReference type="ARBA" id="ARBA00012438"/>
    </source>
</evidence>
<keyword evidence="5" id="KW-0547">Nucleotide-binding</keyword>
<keyword evidence="9" id="KW-1133">Transmembrane helix</keyword>
<dbReference type="EMBL" id="FMHY01000002">
    <property type="protein sequence ID" value="SCL45405.1"/>
    <property type="molecule type" value="Genomic_DNA"/>
</dbReference>
<dbReference type="Gene3D" id="1.20.5.1930">
    <property type="match status" value="1"/>
</dbReference>
<evidence type="ECO:0000256" key="3">
    <source>
        <dbReference type="ARBA" id="ARBA00022553"/>
    </source>
</evidence>
<keyword evidence="6 11" id="KW-0418">Kinase</keyword>
<evidence type="ECO:0000259" key="10">
    <source>
        <dbReference type="Pfam" id="PF07730"/>
    </source>
</evidence>
<keyword evidence="7" id="KW-0067">ATP-binding</keyword>
<dbReference type="PANTHER" id="PTHR24421:SF10">
    <property type="entry name" value="NITRATE_NITRITE SENSOR PROTEIN NARQ"/>
    <property type="match status" value="1"/>
</dbReference>
<evidence type="ECO:0000256" key="5">
    <source>
        <dbReference type="ARBA" id="ARBA00022741"/>
    </source>
</evidence>
<dbReference type="InterPro" id="IPR050482">
    <property type="entry name" value="Sensor_HK_TwoCompSys"/>
</dbReference>
<dbReference type="EC" id="2.7.13.3" evidence="2"/>
<feature type="transmembrane region" description="Helical" evidence="9">
    <location>
        <begin position="52"/>
        <end position="72"/>
    </location>
</feature>
<dbReference type="Pfam" id="PF07730">
    <property type="entry name" value="HisKA_3"/>
    <property type="match status" value="1"/>
</dbReference>
<keyword evidence="9" id="KW-0812">Transmembrane</keyword>
<feature type="transmembrane region" description="Helical" evidence="9">
    <location>
        <begin position="160"/>
        <end position="185"/>
    </location>
</feature>
<protein>
    <recommendedName>
        <fullName evidence="2">histidine kinase</fullName>
        <ecNumber evidence="2">2.7.13.3</ecNumber>
    </recommendedName>
</protein>
<keyword evidence="12" id="KW-1185">Reference proteome</keyword>
<keyword evidence="4" id="KW-0808">Transferase</keyword>
<dbReference type="STRING" id="227316.GA0070604_0945"/>
<evidence type="ECO:0000256" key="9">
    <source>
        <dbReference type="SAM" id="Phobius"/>
    </source>
</evidence>
<sequence>MTVRGVLAPLVRGSTWRRGVFLLLGGVLALPYALLAAAFVQLLGNERVPRPLGFGLLLVGMMIAAVPVFLAGSRALEIAAARALLAVDLPEPAVGHRIDRETRLRAALWIALHLVSGGLVLFAALSAFPIALVFLAAQLGLDTGATTDDGFGPLIIDNPVGATLAGVAILVGLGYAVAGLGALAASMAPVLLGPSQGERIAALEARAARLAQRNQLARELHDSVGHALTVATLQAGAARELLDVDPEFTRGALRAIEETSRHAMDDLDHVLGLLRETAGEPAPIAPQRTLGQLDRLVADTRAAGLEVDAQVSGAVGELPAAVSREGYRIVQEGLTNAARHGRGRVTVRVDVPGEALEIELVNGLRGGTGPRGGGRGLDGMRERVLLLGGRLDAGPAGDRWRVRASLPVPRGESG</sequence>
<comment type="catalytic activity">
    <reaction evidence="1">
        <text>ATP + protein L-histidine = ADP + protein N-phospho-L-histidine.</text>
        <dbReference type="EC" id="2.7.13.3"/>
    </reaction>
</comment>
<dbReference type="OrthoDB" id="227596at2"/>
<name>A0A1C6TUE1_9ACTN</name>
<accession>A0A1C6TUE1</accession>
<evidence type="ECO:0000256" key="8">
    <source>
        <dbReference type="ARBA" id="ARBA00023012"/>
    </source>
</evidence>
<feature type="transmembrane region" description="Helical" evidence="9">
    <location>
        <begin position="20"/>
        <end position="40"/>
    </location>
</feature>
<keyword evidence="3" id="KW-0597">Phosphoprotein</keyword>
<dbReference type="Proteomes" id="UP000199696">
    <property type="component" value="Unassembled WGS sequence"/>
</dbReference>
<dbReference type="InterPro" id="IPR011712">
    <property type="entry name" value="Sig_transdc_His_kin_sub3_dim/P"/>
</dbReference>
<dbReference type="RefSeq" id="WP_091114744.1">
    <property type="nucleotide sequence ID" value="NZ_FMHY01000002.1"/>
</dbReference>
<keyword evidence="8" id="KW-0902">Two-component regulatory system</keyword>
<dbReference type="InterPro" id="IPR036890">
    <property type="entry name" value="HATPase_C_sf"/>
</dbReference>
<keyword evidence="9" id="KW-0472">Membrane</keyword>
<evidence type="ECO:0000256" key="4">
    <source>
        <dbReference type="ARBA" id="ARBA00022679"/>
    </source>
</evidence>
<feature type="transmembrane region" description="Helical" evidence="9">
    <location>
        <begin position="107"/>
        <end position="140"/>
    </location>
</feature>
<evidence type="ECO:0000256" key="7">
    <source>
        <dbReference type="ARBA" id="ARBA00022840"/>
    </source>
</evidence>
<organism evidence="11 12">
    <name type="scientific">Micromonospora eburnea</name>
    <dbReference type="NCBI Taxonomy" id="227316"/>
    <lineage>
        <taxon>Bacteria</taxon>
        <taxon>Bacillati</taxon>
        <taxon>Actinomycetota</taxon>
        <taxon>Actinomycetes</taxon>
        <taxon>Micromonosporales</taxon>
        <taxon>Micromonosporaceae</taxon>
        <taxon>Micromonospora</taxon>
    </lineage>
</organism>
<evidence type="ECO:0000313" key="11">
    <source>
        <dbReference type="EMBL" id="SCL45405.1"/>
    </source>
</evidence>
<evidence type="ECO:0000256" key="6">
    <source>
        <dbReference type="ARBA" id="ARBA00022777"/>
    </source>
</evidence>
<dbReference type="SUPFAM" id="SSF55874">
    <property type="entry name" value="ATPase domain of HSP90 chaperone/DNA topoisomerase II/histidine kinase"/>
    <property type="match status" value="1"/>
</dbReference>
<dbReference type="Gene3D" id="3.30.565.10">
    <property type="entry name" value="Histidine kinase-like ATPase, C-terminal domain"/>
    <property type="match status" value="1"/>
</dbReference>
<dbReference type="GO" id="GO:0046983">
    <property type="term" value="F:protein dimerization activity"/>
    <property type="evidence" value="ECO:0007669"/>
    <property type="project" value="InterPro"/>
</dbReference>
<evidence type="ECO:0000256" key="1">
    <source>
        <dbReference type="ARBA" id="ARBA00000085"/>
    </source>
</evidence>
<reference evidence="12" key="1">
    <citation type="submission" date="2016-06" db="EMBL/GenBank/DDBJ databases">
        <authorList>
            <person name="Varghese N."/>
            <person name="Submissions Spin"/>
        </authorList>
    </citation>
    <scope>NUCLEOTIDE SEQUENCE [LARGE SCALE GENOMIC DNA]</scope>
    <source>
        <strain evidence="12">DSM 44814</strain>
    </source>
</reference>
<proteinExistence type="predicted"/>
<gene>
    <name evidence="11" type="ORF">GA0070604_0945</name>
</gene>
<dbReference type="GO" id="GO:0000155">
    <property type="term" value="F:phosphorelay sensor kinase activity"/>
    <property type="evidence" value="ECO:0007669"/>
    <property type="project" value="InterPro"/>
</dbReference>
<dbReference type="AlphaFoldDB" id="A0A1C6TUE1"/>
<dbReference type="GO" id="GO:0016020">
    <property type="term" value="C:membrane"/>
    <property type="evidence" value="ECO:0007669"/>
    <property type="project" value="InterPro"/>
</dbReference>
<feature type="domain" description="Signal transduction histidine kinase subgroup 3 dimerisation and phosphoacceptor" evidence="10">
    <location>
        <begin position="213"/>
        <end position="277"/>
    </location>
</feature>
<dbReference type="GO" id="GO:0005524">
    <property type="term" value="F:ATP binding"/>
    <property type="evidence" value="ECO:0007669"/>
    <property type="project" value="UniProtKB-KW"/>
</dbReference>
<dbReference type="PANTHER" id="PTHR24421">
    <property type="entry name" value="NITRATE/NITRITE SENSOR PROTEIN NARX-RELATED"/>
    <property type="match status" value="1"/>
</dbReference>